<dbReference type="PANTHER" id="PTHR33112">
    <property type="entry name" value="DOMAIN PROTEIN, PUTATIVE-RELATED"/>
    <property type="match status" value="1"/>
</dbReference>
<gene>
    <name evidence="3" type="ORF">HYPSUDRAFT_68390</name>
</gene>
<name>A0A0D2MAV3_HYPSF</name>
<sequence length="759" mass="84896">MTRGVFKPFTRHKKPGKQNPGGKGILGSGYSPRQASRSTCFDLGFKYVPPTHTNANTPSPGLAAKHWISSLDLTWNVSCKSCCFLKKAFDTLTASWGLPGAGRDMPYKIAIVDRDDPGAIDMPAPMKGQGFDTARSLMVVLRCSPDGVEGDDYDEEFEVEIYTPLGGPAADWSTVGAAGKVPTNPGAEECAAIVKHWIDDCDQNHRLCRRPGTSNDGMDTLPRRVLDLSEGDIRLIETIPGQQGRYVTLSHCWGKEQLLTTTRDTIASRMDRICLSNMPRTFQDSIQITRALGIRFIWIDSLCIIQGDKQDWEEQSASMADKYVRCCLNIAATRAAGGHEGVLKPRHIRKDTTEWARTVATRTDASYDTSQLIPKLREFEVKSFKISGEDQHDARIRLALWSSHEALQTSRQIRLHKDVAPLLSRTWVYQERSLSFRTLHLHSSEAIWICNEMQRCECAAFNANPMPGDGLSELSTTKAQIAKLAQTNDTKALHGLWRTIVEDISILDLTFESDRLPALSGLAYKFSEYFPKNERYLTGLWEGDLLRDLLWKATGRQQTGGPTGVRIPNAPSWSWASLAWGGDHPSGLDWEYETKQNLERWMGTVRYEQDSRAKVISASVEIQGKNKYGTVTGGSIIVEGAICGVIMGDENAQEPSPAPIPKALILLIQDVHNVHLHFDTSDSRGKSLACIVYLLFVGYFIENSDDPDEAEFQPCGLILTPTSVEGKFERIGRWTQYMQWFYKQDIWTEKADVHRVEIV</sequence>
<reference evidence="4" key="1">
    <citation type="submission" date="2014-04" db="EMBL/GenBank/DDBJ databases">
        <title>Evolutionary Origins and Diversification of the Mycorrhizal Mutualists.</title>
        <authorList>
            <consortium name="DOE Joint Genome Institute"/>
            <consortium name="Mycorrhizal Genomics Consortium"/>
            <person name="Kohler A."/>
            <person name="Kuo A."/>
            <person name="Nagy L.G."/>
            <person name="Floudas D."/>
            <person name="Copeland A."/>
            <person name="Barry K.W."/>
            <person name="Cichocki N."/>
            <person name="Veneault-Fourrey C."/>
            <person name="LaButti K."/>
            <person name="Lindquist E.A."/>
            <person name="Lipzen A."/>
            <person name="Lundell T."/>
            <person name="Morin E."/>
            <person name="Murat C."/>
            <person name="Riley R."/>
            <person name="Ohm R."/>
            <person name="Sun H."/>
            <person name="Tunlid A."/>
            <person name="Henrissat B."/>
            <person name="Grigoriev I.V."/>
            <person name="Hibbett D.S."/>
            <person name="Martin F."/>
        </authorList>
    </citation>
    <scope>NUCLEOTIDE SEQUENCE [LARGE SCALE GENOMIC DNA]</scope>
    <source>
        <strain evidence="4">FD-334 SS-4</strain>
    </source>
</reference>
<dbReference type="STRING" id="945553.A0A0D2MAV3"/>
<dbReference type="Proteomes" id="UP000054270">
    <property type="component" value="Unassembled WGS sequence"/>
</dbReference>
<dbReference type="OrthoDB" id="2970098at2759"/>
<evidence type="ECO:0000313" key="3">
    <source>
        <dbReference type="EMBL" id="KJA20513.1"/>
    </source>
</evidence>
<proteinExistence type="predicted"/>
<feature type="domain" description="Heterokaryon incompatibility" evidence="2">
    <location>
        <begin position="246"/>
        <end position="431"/>
    </location>
</feature>
<evidence type="ECO:0000313" key="4">
    <source>
        <dbReference type="Proteomes" id="UP000054270"/>
    </source>
</evidence>
<protein>
    <recommendedName>
        <fullName evidence="2">Heterokaryon incompatibility domain-containing protein</fullName>
    </recommendedName>
</protein>
<dbReference type="PANTHER" id="PTHR33112:SF9">
    <property type="entry name" value="HETEROKARYON INCOMPATIBILITY DOMAIN-CONTAINING PROTEIN"/>
    <property type="match status" value="1"/>
</dbReference>
<evidence type="ECO:0000256" key="1">
    <source>
        <dbReference type="SAM" id="MobiDB-lite"/>
    </source>
</evidence>
<accession>A0A0D2MAV3</accession>
<dbReference type="Pfam" id="PF06985">
    <property type="entry name" value="HET"/>
    <property type="match status" value="1"/>
</dbReference>
<organism evidence="3 4">
    <name type="scientific">Hypholoma sublateritium (strain FD-334 SS-4)</name>
    <dbReference type="NCBI Taxonomy" id="945553"/>
    <lineage>
        <taxon>Eukaryota</taxon>
        <taxon>Fungi</taxon>
        <taxon>Dikarya</taxon>
        <taxon>Basidiomycota</taxon>
        <taxon>Agaricomycotina</taxon>
        <taxon>Agaricomycetes</taxon>
        <taxon>Agaricomycetidae</taxon>
        <taxon>Agaricales</taxon>
        <taxon>Agaricineae</taxon>
        <taxon>Strophariaceae</taxon>
        <taxon>Hypholoma</taxon>
    </lineage>
</organism>
<dbReference type="AlphaFoldDB" id="A0A0D2MAV3"/>
<feature type="region of interest" description="Disordered" evidence="1">
    <location>
        <begin position="1"/>
        <end position="33"/>
    </location>
</feature>
<evidence type="ECO:0000259" key="2">
    <source>
        <dbReference type="Pfam" id="PF06985"/>
    </source>
</evidence>
<dbReference type="EMBL" id="KN817566">
    <property type="protein sequence ID" value="KJA20513.1"/>
    <property type="molecule type" value="Genomic_DNA"/>
</dbReference>
<dbReference type="InterPro" id="IPR010730">
    <property type="entry name" value="HET"/>
</dbReference>
<keyword evidence="4" id="KW-1185">Reference proteome</keyword>